<keyword evidence="2" id="KW-1185">Reference proteome</keyword>
<evidence type="ECO:0000313" key="2">
    <source>
        <dbReference type="Proteomes" id="UP001162131"/>
    </source>
</evidence>
<reference evidence="1" key="1">
    <citation type="submission" date="2021-09" db="EMBL/GenBank/DDBJ databases">
        <authorList>
            <consortium name="AG Swart"/>
            <person name="Singh M."/>
            <person name="Singh A."/>
            <person name="Seah K."/>
            <person name="Emmerich C."/>
        </authorList>
    </citation>
    <scope>NUCLEOTIDE SEQUENCE</scope>
    <source>
        <strain evidence="1">ATCC30299</strain>
    </source>
</reference>
<dbReference type="EMBL" id="CAJZBQ010000001">
    <property type="protein sequence ID" value="CAG9309833.1"/>
    <property type="molecule type" value="Genomic_DNA"/>
</dbReference>
<accession>A0AAU9INL3</accession>
<name>A0AAU9INL3_9CILI</name>
<evidence type="ECO:0008006" key="3">
    <source>
        <dbReference type="Google" id="ProtNLM"/>
    </source>
</evidence>
<gene>
    <name evidence="1" type="ORF">BSTOLATCC_MIC48</name>
</gene>
<dbReference type="Proteomes" id="UP001162131">
    <property type="component" value="Unassembled WGS sequence"/>
</dbReference>
<sequence length="168" mass="19825">MSKFSLNFIWKYITGLKFWLKVPNGTKNDHQTTLHSTTKKTNTEPSSLKTQVLEHKRKVKFLLGFTLKKGENYIEVCLLKFDHEAKRSSITGWGNNHKAMKRQFTINLIKNEWEVFTTRPKKSYKYTDGLFARDFCFWMIQKAIHYWNRIILTQRIAAAPEILPEGPI</sequence>
<evidence type="ECO:0000313" key="1">
    <source>
        <dbReference type="EMBL" id="CAG9309833.1"/>
    </source>
</evidence>
<proteinExistence type="predicted"/>
<organism evidence="1 2">
    <name type="scientific">Blepharisma stoltei</name>
    <dbReference type="NCBI Taxonomy" id="1481888"/>
    <lineage>
        <taxon>Eukaryota</taxon>
        <taxon>Sar</taxon>
        <taxon>Alveolata</taxon>
        <taxon>Ciliophora</taxon>
        <taxon>Postciliodesmatophora</taxon>
        <taxon>Heterotrichea</taxon>
        <taxon>Heterotrichida</taxon>
        <taxon>Blepharismidae</taxon>
        <taxon>Blepharisma</taxon>
    </lineage>
</organism>
<dbReference type="AlphaFoldDB" id="A0AAU9INL3"/>
<comment type="caution">
    <text evidence="1">The sequence shown here is derived from an EMBL/GenBank/DDBJ whole genome shotgun (WGS) entry which is preliminary data.</text>
</comment>
<protein>
    <recommendedName>
        <fullName evidence="3">LAGLIDADG homing endonuclease</fullName>
    </recommendedName>
</protein>